<proteinExistence type="predicted"/>
<name>A0ACA9QFK1_9GLOM</name>
<feature type="non-terminal residue" evidence="1">
    <location>
        <position position="67"/>
    </location>
</feature>
<reference evidence="1" key="1">
    <citation type="submission" date="2021-06" db="EMBL/GenBank/DDBJ databases">
        <authorList>
            <person name="Kallberg Y."/>
            <person name="Tangrot J."/>
            <person name="Rosling A."/>
        </authorList>
    </citation>
    <scope>NUCLEOTIDE SEQUENCE</scope>
    <source>
        <strain evidence="1">IL203A</strain>
    </source>
</reference>
<evidence type="ECO:0000313" key="2">
    <source>
        <dbReference type="Proteomes" id="UP000789702"/>
    </source>
</evidence>
<accession>A0ACA9QFK1</accession>
<dbReference type="Proteomes" id="UP000789702">
    <property type="component" value="Unassembled WGS sequence"/>
</dbReference>
<comment type="caution">
    <text evidence="1">The sequence shown here is derived from an EMBL/GenBank/DDBJ whole genome shotgun (WGS) entry which is preliminary data.</text>
</comment>
<sequence>FTNCQKLAEKENSDGIFILQDPIFVDFWRHRDNNREIQVLIELSVSYQTHVSSDSLLIALSAPDISL</sequence>
<keyword evidence="2" id="KW-1185">Reference proteome</keyword>
<evidence type="ECO:0000313" key="1">
    <source>
        <dbReference type="EMBL" id="CAG8745915.1"/>
    </source>
</evidence>
<organism evidence="1 2">
    <name type="scientific">Dentiscutata heterogama</name>
    <dbReference type="NCBI Taxonomy" id="1316150"/>
    <lineage>
        <taxon>Eukaryota</taxon>
        <taxon>Fungi</taxon>
        <taxon>Fungi incertae sedis</taxon>
        <taxon>Mucoromycota</taxon>
        <taxon>Glomeromycotina</taxon>
        <taxon>Glomeromycetes</taxon>
        <taxon>Diversisporales</taxon>
        <taxon>Gigasporaceae</taxon>
        <taxon>Dentiscutata</taxon>
    </lineage>
</organism>
<feature type="non-terminal residue" evidence="1">
    <location>
        <position position="1"/>
    </location>
</feature>
<protein>
    <submittedName>
        <fullName evidence="1">10316_t:CDS:1</fullName>
    </submittedName>
</protein>
<dbReference type="EMBL" id="CAJVPU010043546">
    <property type="protein sequence ID" value="CAG8745915.1"/>
    <property type="molecule type" value="Genomic_DNA"/>
</dbReference>
<gene>
    <name evidence="1" type="ORF">DHETER_LOCUS14340</name>
</gene>